<feature type="region of interest" description="Disordered" evidence="1">
    <location>
        <begin position="611"/>
        <end position="630"/>
    </location>
</feature>
<accession>A0A8T0UY67</accession>
<feature type="domain" description="Transposase Tnp1/En/Spm-like" evidence="2">
    <location>
        <begin position="647"/>
        <end position="702"/>
    </location>
</feature>
<evidence type="ECO:0000313" key="3">
    <source>
        <dbReference type="EMBL" id="KAG2629271.1"/>
    </source>
</evidence>
<keyword evidence="4" id="KW-1185">Reference proteome</keyword>
<organism evidence="3 4">
    <name type="scientific">Panicum virgatum</name>
    <name type="common">Blackwell switchgrass</name>
    <dbReference type="NCBI Taxonomy" id="38727"/>
    <lineage>
        <taxon>Eukaryota</taxon>
        <taxon>Viridiplantae</taxon>
        <taxon>Streptophyta</taxon>
        <taxon>Embryophyta</taxon>
        <taxon>Tracheophyta</taxon>
        <taxon>Spermatophyta</taxon>
        <taxon>Magnoliopsida</taxon>
        <taxon>Liliopsida</taxon>
        <taxon>Poales</taxon>
        <taxon>Poaceae</taxon>
        <taxon>PACMAD clade</taxon>
        <taxon>Panicoideae</taxon>
        <taxon>Panicodae</taxon>
        <taxon>Paniceae</taxon>
        <taxon>Panicinae</taxon>
        <taxon>Panicum</taxon>
        <taxon>Panicum sect. Hiantes</taxon>
    </lineage>
</organism>
<name>A0A8T0UY67_PANVG</name>
<evidence type="ECO:0000256" key="1">
    <source>
        <dbReference type="SAM" id="MobiDB-lite"/>
    </source>
</evidence>
<dbReference type="EMBL" id="CM029041">
    <property type="protein sequence ID" value="KAG2629271.1"/>
    <property type="molecule type" value="Genomic_DNA"/>
</dbReference>
<feature type="compositionally biased region" description="Basic and acidic residues" evidence="1">
    <location>
        <begin position="82"/>
        <end position="92"/>
    </location>
</feature>
<feature type="region of interest" description="Disordered" evidence="1">
    <location>
        <begin position="452"/>
        <end position="472"/>
    </location>
</feature>
<sequence length="721" mass="82331">MYLVLVICSSIDPVFCTENISLVKVKKFQTRVSWFDLYILYYFGSAVAMARGRRKQIIQSHEEYLSEEHIGQESHGQNTEASELHSSARGDQIDGDGDIEVNFHDESEDRVKRGKTKLKDIWNLPKGHRIVVRCNELDQPIGVEAGFLGKFLGMVARNGCLCSLSYKDWRLLIGKKEKNTDEQKNKKDILKQVKMRFMYPSCMEKWILRTIGERWRQHKSNLKSIYFDEHKSTKDNHSNVPNGVFDDQWIALVDYWTTQKALDMSKKNRVNCTKKKSTHTAGTKSFARNREELREKDPEKKNPHRAVLYLHTHQTKSEKDTNAHVGALKELIEQQPCLAETSQGKVAWKGDALSKILGEEKPGHVHGLGLVPNPNQVFGASPSKRLKSVNLTSLDETSSEDVVSLRLEMEKLGQRVRNQDANILQLQKHIQQGCLVDPVYAPKDGYCSDVPNTKRKRVYSDPQNQDSSMDGQRVYSDHQNFQDFSMDEPLNDTMNGHADNVEDDDLQPDYEYLSHVQKRQNLMMQRKIDVLSSKKQKVAEHSYGTTNSDSSTPATINISLQMEQDDYVENEDLPAHYRDNCSSDKVVSKETYATPSIFEASQYQLNKISKRPSASVPASKNHRGTTSLSTGNTMKVGTKVYLQRWKNRNKTVAMGKLVSCDPKQKLDGVQLGKEFWMVSVSFVMVEDEPLIRPYKNYKVLRDVEGGAHVAWPSTFIEKIDI</sequence>
<proteinExistence type="predicted"/>
<dbReference type="InterPro" id="IPR004252">
    <property type="entry name" value="Probable_transposase_24"/>
</dbReference>
<dbReference type="Proteomes" id="UP000823388">
    <property type="component" value="Chromosome 3K"/>
</dbReference>
<dbReference type="AlphaFoldDB" id="A0A8T0UY67"/>
<dbReference type="PANTHER" id="PTHR33144">
    <property type="entry name" value="OS10G0409366 PROTEIN-RELATED"/>
    <property type="match status" value="1"/>
</dbReference>
<feature type="region of interest" description="Disordered" evidence="1">
    <location>
        <begin position="273"/>
        <end position="303"/>
    </location>
</feature>
<dbReference type="Pfam" id="PF03017">
    <property type="entry name" value="Transposase_23"/>
    <property type="match status" value="1"/>
</dbReference>
<reference evidence="3" key="1">
    <citation type="submission" date="2020-05" db="EMBL/GenBank/DDBJ databases">
        <title>WGS assembly of Panicum virgatum.</title>
        <authorList>
            <person name="Lovell J.T."/>
            <person name="Jenkins J."/>
            <person name="Shu S."/>
            <person name="Juenger T.E."/>
            <person name="Schmutz J."/>
        </authorList>
    </citation>
    <scope>NUCLEOTIDE SEQUENCE</scope>
    <source>
        <strain evidence="3">AP13</strain>
    </source>
</reference>
<feature type="compositionally biased region" description="Basic and acidic residues" evidence="1">
    <location>
        <begin position="288"/>
        <end position="301"/>
    </location>
</feature>
<evidence type="ECO:0000259" key="2">
    <source>
        <dbReference type="Pfam" id="PF03017"/>
    </source>
</evidence>
<dbReference type="Pfam" id="PF03004">
    <property type="entry name" value="Transposase_24"/>
    <property type="match status" value="1"/>
</dbReference>
<gene>
    <name evidence="3" type="ORF">PVAP13_3KG434802</name>
</gene>
<comment type="caution">
    <text evidence="3">The sequence shown here is derived from an EMBL/GenBank/DDBJ whole genome shotgun (WGS) entry which is preliminary data.</text>
</comment>
<feature type="region of interest" description="Disordered" evidence="1">
    <location>
        <begin position="68"/>
        <end position="95"/>
    </location>
</feature>
<dbReference type="PANTHER" id="PTHR33144:SF16">
    <property type="entry name" value="OS02G0129000 PROTEIN"/>
    <property type="match status" value="1"/>
</dbReference>
<dbReference type="InterPro" id="IPR004264">
    <property type="entry name" value="Transposase_23"/>
</dbReference>
<protein>
    <recommendedName>
        <fullName evidence="2">Transposase Tnp1/En/Spm-like domain-containing protein</fullName>
    </recommendedName>
</protein>
<feature type="compositionally biased region" description="Polar residues" evidence="1">
    <location>
        <begin position="461"/>
        <end position="470"/>
    </location>
</feature>
<evidence type="ECO:0000313" key="4">
    <source>
        <dbReference type="Proteomes" id="UP000823388"/>
    </source>
</evidence>